<dbReference type="Proteomes" id="UP000754710">
    <property type="component" value="Unassembled WGS sequence"/>
</dbReference>
<evidence type="ECO:0000256" key="7">
    <source>
        <dbReference type="RuleBase" id="RU363032"/>
    </source>
</evidence>
<proteinExistence type="inferred from homology"/>
<dbReference type="InterPro" id="IPR035906">
    <property type="entry name" value="MetI-like_sf"/>
</dbReference>
<keyword evidence="6 7" id="KW-0472">Membrane</keyword>
<feature type="transmembrane region" description="Helical" evidence="7">
    <location>
        <begin position="87"/>
        <end position="113"/>
    </location>
</feature>
<dbReference type="RefSeq" id="WP_221023153.1">
    <property type="nucleotide sequence ID" value="NZ_JAIEZQ010000001.1"/>
</dbReference>
<reference evidence="9 10" key="1">
    <citation type="submission" date="2021-08" db="EMBL/GenBank/DDBJ databases">
        <title>Nocardioides bacterium WL0053 sp. nov., isolated from the sediment.</title>
        <authorList>
            <person name="Wang L."/>
            <person name="Zhang D."/>
            <person name="Zhang A."/>
        </authorList>
    </citation>
    <scope>NUCLEOTIDE SEQUENCE [LARGE SCALE GENOMIC DNA]</scope>
    <source>
        <strain evidence="9 10">WL0053</strain>
    </source>
</reference>
<feature type="transmembrane region" description="Helical" evidence="7">
    <location>
        <begin position="15"/>
        <end position="40"/>
    </location>
</feature>
<dbReference type="SUPFAM" id="SSF161098">
    <property type="entry name" value="MetI-like"/>
    <property type="match status" value="1"/>
</dbReference>
<keyword evidence="10" id="KW-1185">Reference proteome</keyword>
<dbReference type="Pfam" id="PF00528">
    <property type="entry name" value="BPD_transp_1"/>
    <property type="match status" value="1"/>
</dbReference>
<evidence type="ECO:0000256" key="3">
    <source>
        <dbReference type="ARBA" id="ARBA00022475"/>
    </source>
</evidence>
<evidence type="ECO:0000256" key="1">
    <source>
        <dbReference type="ARBA" id="ARBA00004651"/>
    </source>
</evidence>
<sequence>MLNRLLAPFRNTTGLARWILVTGIVITIAFVVMAVFAPWLAPLDFNQQKVDGVKLPKLAAPSDDYWFGTSDQFYDVFSRVIWGARTALVVVTLSVLFSVLIGVPLGLISGFVGGWTDRMLVFVMDALYAFPTLLLAIVFSFLLRDALGGGVTAAALSLTVIYIPQYFRVVRNTTVSARESTYVEAARAIGAKNSSIMGRYLFGNVIQSVPVIGTLNAADAIGTLAALGFLGFGIQPNEASEWGYDLNRALDDASSGIWWTALFPGLAIVFLITGLTLVGEGLNETVNPSLRKRRIRKVEMPPNEPTTALVEGRTR</sequence>
<keyword evidence="4 7" id="KW-0812">Transmembrane</keyword>
<feature type="transmembrane region" description="Helical" evidence="7">
    <location>
        <begin position="146"/>
        <end position="167"/>
    </location>
</feature>
<comment type="subcellular location">
    <subcellularLocation>
        <location evidence="1 7">Cell membrane</location>
        <topology evidence="1 7">Multi-pass membrane protein</topology>
    </subcellularLocation>
</comment>
<dbReference type="InterPro" id="IPR025966">
    <property type="entry name" value="OppC_N"/>
</dbReference>
<evidence type="ECO:0000313" key="10">
    <source>
        <dbReference type="Proteomes" id="UP000754710"/>
    </source>
</evidence>
<evidence type="ECO:0000256" key="4">
    <source>
        <dbReference type="ARBA" id="ARBA00022692"/>
    </source>
</evidence>
<dbReference type="Gene3D" id="1.10.3720.10">
    <property type="entry name" value="MetI-like"/>
    <property type="match status" value="1"/>
</dbReference>
<evidence type="ECO:0000259" key="8">
    <source>
        <dbReference type="PROSITE" id="PS50928"/>
    </source>
</evidence>
<keyword evidence="3" id="KW-1003">Cell membrane</keyword>
<protein>
    <submittedName>
        <fullName evidence="9">ABC transporter permease</fullName>
    </submittedName>
</protein>
<dbReference type="InterPro" id="IPR000515">
    <property type="entry name" value="MetI-like"/>
</dbReference>
<dbReference type="EMBL" id="JAIEZQ010000001">
    <property type="protein sequence ID" value="MBY9073344.1"/>
    <property type="molecule type" value="Genomic_DNA"/>
</dbReference>
<dbReference type="InterPro" id="IPR050366">
    <property type="entry name" value="BP-dependent_transpt_permease"/>
</dbReference>
<feature type="domain" description="ABC transmembrane type-1" evidence="8">
    <location>
        <begin position="84"/>
        <end position="279"/>
    </location>
</feature>
<evidence type="ECO:0000256" key="5">
    <source>
        <dbReference type="ARBA" id="ARBA00022989"/>
    </source>
</evidence>
<feature type="transmembrane region" description="Helical" evidence="7">
    <location>
        <begin position="119"/>
        <end position="139"/>
    </location>
</feature>
<comment type="similarity">
    <text evidence="7">Belongs to the binding-protein-dependent transport system permease family.</text>
</comment>
<feature type="transmembrane region" description="Helical" evidence="7">
    <location>
        <begin position="257"/>
        <end position="282"/>
    </location>
</feature>
<organism evidence="9 10">
    <name type="scientific">Nocardioides jiangsuensis</name>
    <dbReference type="NCBI Taxonomy" id="2866161"/>
    <lineage>
        <taxon>Bacteria</taxon>
        <taxon>Bacillati</taxon>
        <taxon>Actinomycetota</taxon>
        <taxon>Actinomycetes</taxon>
        <taxon>Propionibacteriales</taxon>
        <taxon>Nocardioidaceae</taxon>
        <taxon>Nocardioides</taxon>
    </lineage>
</organism>
<accession>A0ABS7RFR7</accession>
<name>A0ABS7RFR7_9ACTN</name>
<dbReference type="PANTHER" id="PTHR43386:SF1">
    <property type="entry name" value="D,D-DIPEPTIDE TRANSPORT SYSTEM PERMEASE PROTEIN DDPC-RELATED"/>
    <property type="match status" value="1"/>
</dbReference>
<evidence type="ECO:0000256" key="6">
    <source>
        <dbReference type="ARBA" id="ARBA00023136"/>
    </source>
</evidence>
<dbReference type="PANTHER" id="PTHR43386">
    <property type="entry name" value="OLIGOPEPTIDE TRANSPORT SYSTEM PERMEASE PROTEIN APPC"/>
    <property type="match status" value="1"/>
</dbReference>
<dbReference type="PROSITE" id="PS50928">
    <property type="entry name" value="ABC_TM1"/>
    <property type="match status" value="1"/>
</dbReference>
<comment type="caution">
    <text evidence="9">The sequence shown here is derived from an EMBL/GenBank/DDBJ whole genome shotgun (WGS) entry which is preliminary data.</text>
</comment>
<dbReference type="CDD" id="cd06261">
    <property type="entry name" value="TM_PBP2"/>
    <property type="match status" value="1"/>
</dbReference>
<evidence type="ECO:0000313" key="9">
    <source>
        <dbReference type="EMBL" id="MBY9073344.1"/>
    </source>
</evidence>
<keyword evidence="2 7" id="KW-0813">Transport</keyword>
<evidence type="ECO:0000256" key="2">
    <source>
        <dbReference type="ARBA" id="ARBA00022448"/>
    </source>
</evidence>
<dbReference type="Pfam" id="PF12911">
    <property type="entry name" value="OppC_N"/>
    <property type="match status" value="1"/>
</dbReference>
<keyword evidence="5 7" id="KW-1133">Transmembrane helix</keyword>
<gene>
    <name evidence="9" type="ORF">K1X13_00785</name>
</gene>